<dbReference type="EMBL" id="VWOX01000011">
    <property type="protein sequence ID" value="KAA5540957.1"/>
    <property type="molecule type" value="Genomic_DNA"/>
</dbReference>
<evidence type="ECO:0000313" key="1">
    <source>
        <dbReference type="EMBL" id="KAA5540957.1"/>
    </source>
</evidence>
<name>A0A5M6D0E9_9BACT</name>
<dbReference type="Proteomes" id="UP000324479">
    <property type="component" value="Unassembled WGS sequence"/>
</dbReference>
<dbReference type="RefSeq" id="WP_150078002.1">
    <property type="nucleotide sequence ID" value="NZ_VWOX01000011.1"/>
</dbReference>
<protein>
    <submittedName>
        <fullName evidence="1">Uncharacterized protein</fullName>
    </submittedName>
</protein>
<keyword evidence="2" id="KW-1185">Reference proteome</keyword>
<dbReference type="AlphaFoldDB" id="A0A5M6D0E9"/>
<comment type="caution">
    <text evidence="1">The sequence shown here is derived from an EMBL/GenBank/DDBJ whole genome shotgun (WGS) entry which is preliminary data.</text>
</comment>
<gene>
    <name evidence="1" type="ORF">FYK55_18800</name>
</gene>
<proteinExistence type="predicted"/>
<evidence type="ECO:0000313" key="2">
    <source>
        <dbReference type="Proteomes" id="UP000324479"/>
    </source>
</evidence>
<accession>A0A5M6D0E9</accession>
<organism evidence="1 2">
    <name type="scientific">Roseiconus nitratireducens</name>
    <dbReference type="NCBI Taxonomy" id="2605748"/>
    <lineage>
        <taxon>Bacteria</taxon>
        <taxon>Pseudomonadati</taxon>
        <taxon>Planctomycetota</taxon>
        <taxon>Planctomycetia</taxon>
        <taxon>Pirellulales</taxon>
        <taxon>Pirellulaceae</taxon>
        <taxon>Roseiconus</taxon>
    </lineage>
</organism>
<sequence>MDENSVAAMGHAVRLCNRHALPAFEFDVELFGNPLAAALENRTWVAITSSHLGKSVSLHAEVCRYISRSVLQARHCGHVILIAAGSAVESWADRAAELFAVPSIGVQVLAADERIDDRDTDSAKVFVRMHRPIGRDAVVAALGDRVDCVLARPGGNIDASLRRRLKHGPPATTRVAIHSPNVASRAQVAARELMRRGAIGWYLSNTRSPLTDNRPADVGGEIDDTPTAVDSVSPAIVDPDWACTDGRWLVHCTRGRQGPWPGQSEQQHRDSLLLADRDDSGCLAGSPLDSLRRIARVRRLVGCALATNRRWPVVCFSERSLASLLSDRRYRPHLHRWDYEPYGVAIRTSAARRAGLRPVLYGDQGERATLAPSDQYRFQARGTTFDWTAEREWRMLGDLDLSRFSRDDVRLFVRHPQEAAGNRWPFPISVVGRWAT</sequence>
<reference evidence="1 2" key="1">
    <citation type="submission" date="2019-08" db="EMBL/GenBank/DDBJ databases">
        <authorList>
            <person name="Dhanesh K."/>
            <person name="Kumar G."/>
            <person name="Sasikala C."/>
            <person name="Venkata Ramana C."/>
        </authorList>
    </citation>
    <scope>NUCLEOTIDE SEQUENCE [LARGE SCALE GENOMIC DNA]</scope>
    <source>
        <strain evidence="1 2">JC645</strain>
    </source>
</reference>